<dbReference type="PANTHER" id="PTHR43377:SF1">
    <property type="entry name" value="BILIVERDIN REDUCTASE A"/>
    <property type="match status" value="1"/>
</dbReference>
<dbReference type="InterPro" id="IPR055170">
    <property type="entry name" value="GFO_IDH_MocA-like_dom"/>
</dbReference>
<dbReference type="Gene3D" id="3.30.360.10">
    <property type="entry name" value="Dihydrodipicolinate Reductase, domain 2"/>
    <property type="match status" value="1"/>
</dbReference>
<keyword evidence="4" id="KW-1185">Reference proteome</keyword>
<accession>A0ABW2SJG3</accession>
<feature type="domain" description="GFO/IDH/MocA-like oxidoreductase" evidence="2">
    <location>
        <begin position="136"/>
        <end position="256"/>
    </location>
</feature>
<evidence type="ECO:0000313" key="4">
    <source>
        <dbReference type="Proteomes" id="UP001596527"/>
    </source>
</evidence>
<name>A0ABW2SJG3_9ACTO</name>
<dbReference type="RefSeq" id="WP_380971579.1">
    <property type="nucleotide sequence ID" value="NZ_JBHTEF010000001.1"/>
</dbReference>
<gene>
    <name evidence="3" type="ORF">ACFQWG_01845</name>
</gene>
<feature type="domain" description="Gfo/Idh/MocA-like oxidoreductase N-terminal" evidence="1">
    <location>
        <begin position="10"/>
        <end position="127"/>
    </location>
</feature>
<evidence type="ECO:0000259" key="1">
    <source>
        <dbReference type="Pfam" id="PF01408"/>
    </source>
</evidence>
<proteinExistence type="predicted"/>
<dbReference type="SUPFAM" id="SSF51735">
    <property type="entry name" value="NAD(P)-binding Rossmann-fold domains"/>
    <property type="match status" value="1"/>
</dbReference>
<comment type="caution">
    <text evidence="3">The sequence shown here is derived from an EMBL/GenBank/DDBJ whole genome shotgun (WGS) entry which is preliminary data.</text>
</comment>
<dbReference type="SUPFAM" id="SSF55347">
    <property type="entry name" value="Glyceraldehyde-3-phosphate dehydrogenase-like, C-terminal domain"/>
    <property type="match status" value="1"/>
</dbReference>
<dbReference type="InterPro" id="IPR000683">
    <property type="entry name" value="Gfo/Idh/MocA-like_OxRdtase_N"/>
</dbReference>
<evidence type="ECO:0000259" key="2">
    <source>
        <dbReference type="Pfam" id="PF22725"/>
    </source>
</evidence>
<dbReference type="Gene3D" id="3.40.50.720">
    <property type="entry name" value="NAD(P)-binding Rossmann-like Domain"/>
    <property type="match status" value="1"/>
</dbReference>
<reference evidence="4" key="1">
    <citation type="journal article" date="2019" name="Int. J. Syst. Evol. Microbiol.">
        <title>The Global Catalogue of Microorganisms (GCM) 10K type strain sequencing project: providing services to taxonomists for standard genome sequencing and annotation.</title>
        <authorList>
            <consortium name="The Broad Institute Genomics Platform"/>
            <consortium name="The Broad Institute Genome Sequencing Center for Infectious Disease"/>
            <person name="Wu L."/>
            <person name="Ma J."/>
        </authorList>
    </citation>
    <scope>NUCLEOTIDE SEQUENCE [LARGE SCALE GENOMIC DNA]</scope>
    <source>
        <strain evidence="4">CCUG 56698</strain>
    </source>
</reference>
<dbReference type="InterPro" id="IPR036291">
    <property type="entry name" value="NAD(P)-bd_dom_sf"/>
</dbReference>
<dbReference type="Pfam" id="PF01408">
    <property type="entry name" value="GFO_IDH_MocA"/>
    <property type="match status" value="1"/>
</dbReference>
<evidence type="ECO:0000313" key="3">
    <source>
        <dbReference type="EMBL" id="MFC7579969.1"/>
    </source>
</evidence>
<protein>
    <submittedName>
        <fullName evidence="3">Gfo/Idh/MocA family protein</fullName>
    </submittedName>
</protein>
<dbReference type="EMBL" id="JBHTEF010000001">
    <property type="protein sequence ID" value="MFC7579969.1"/>
    <property type="molecule type" value="Genomic_DNA"/>
</dbReference>
<dbReference type="Pfam" id="PF22725">
    <property type="entry name" value="GFO_IDH_MocA_C3"/>
    <property type="match status" value="1"/>
</dbReference>
<dbReference type="Proteomes" id="UP001596527">
    <property type="component" value="Unassembled WGS sequence"/>
</dbReference>
<sequence>MNTPTSAGPLRVAVVGLGAIGREHVDVYAASARADLVAVVDPRPEAVAEIAERTGARGFSSVEELLDAGGVDAVSLCTPDQLHHADAIRLIGAGVDLLCEKPIATDPAEADALVLAAEASSCVVMPGQTLRFEPRYHRARALVASGGVGEVAHGYLRRDNLTSVADRAGGRTSVAFFLGIHDIDALQWITGQRVVSAQAMASGALERTGSQSQAVLATLRLEGGAVVQMESAWNLPGDYPTELDAQLRLVGSAGVVAVTSFDAGMEVASGGFALPMTAGAPLYGMAQGALAVEIESFVSACLTRQAPPVSMREAASAVKVVVAIEEAVRTGRVVDVAEVASAPSAPAEAGTH</sequence>
<organism evidence="3 4">
    <name type="scientific">Schaalia naturae</name>
    <dbReference type="NCBI Taxonomy" id="635203"/>
    <lineage>
        <taxon>Bacteria</taxon>
        <taxon>Bacillati</taxon>
        <taxon>Actinomycetota</taxon>
        <taxon>Actinomycetes</taxon>
        <taxon>Actinomycetales</taxon>
        <taxon>Actinomycetaceae</taxon>
        <taxon>Schaalia</taxon>
    </lineage>
</organism>
<dbReference type="InterPro" id="IPR051450">
    <property type="entry name" value="Gfo/Idh/MocA_Oxidoreductases"/>
</dbReference>
<dbReference type="PANTHER" id="PTHR43377">
    <property type="entry name" value="BILIVERDIN REDUCTASE A"/>
    <property type="match status" value="1"/>
</dbReference>